<comment type="subcellular location">
    <subcellularLocation>
        <location evidence="1">Secreted</location>
        <location evidence="1">Cell wall</location>
    </subcellularLocation>
</comment>
<dbReference type="PANTHER" id="PTHR31692">
    <property type="entry name" value="EXPANSIN-B3"/>
    <property type="match status" value="1"/>
</dbReference>
<sequence>MASKSQLLSFVAIAVLASLLRSCASVEFHRKLSSWSNAGATWYGAATGAGSDGGACGYQGAVDQAPFSSMIAAGSAAIYKSGMGCGSCFQVKCTGNSACSGNPVTVVITDESPALNDTVHFDLSGTAFGAMANPGQSDQLRAAGTLQIQYTRVLCNWPGVQLTFVVDAGSNPEYLAVLIKYENGDGDLSAVDLMQTTGAAGSAAWSPMQQSWGAVWKFNSGSALQAPLSIRLTSSSGKQLVASNVIPVGWKPGAAYHPISCYGNLRSTSLRNHTTGHYTTMPASSGGGWSSGGATWYGSAYGAGSDGGACGYQGTVSQRPFSSMIAAAGPSLFKNGKGCGACYQIKCPGNKACSGLPVTVTITDSCPGGVCLAEAAHFDMSGTAFGAMASRGMNDRLRAAGILKIQYKRVSCNYNGVGIAFRVDAGSNPYYLAVLIQYQNGDGDLAAVDIMQQGGGAWAPMQHSWGAMWRANSNTGKPLQSPFSLRLTSGSGKVLVVWNAIPNCWRAGTTYRSQLLLFAAIVTFLHPCASVEFHRKLSSWSNGGATWYGAATGAGSDGGACGYQGAVDQAPFSSMIAAGSPSIYNSGMGCGSCFQVKCTGNDACSGNPVTVVITDECPGGACLNEPVHFDMSGTAFGAMAKSGQADQLRAAGDLQIQYTRVQCSWPGVQLTFVVDAGSNPEYFAVLIKYENGDGDLSAVDLMQTTGAGAAWSPMQQSWGAVWKFNSGSALQAPLSIRLTSSSGKQLVASNVIPVGWTPGASYQSTFRFAVLAVLSVLVPLLASPISGHENPAEPPVVESARHNDTAGRRHLWASAAARWSAGGATWYGSPYGAGSDGGACGYQGDVSQRPFKSMIAAGGPSLFKNGKGCGACYQIKCTGNSACSGRPVTVTITDSCPGGACLAESAHFDMSGTAFGTMARRGMADRLRSAGILKIQYKRCCSARLGSRQQCELIMHAVDGRRDTLVPCEYSGRAVSFRVDAGSNPYYLAVLVEYVGGDGDLSVVDVMQAGCTSWTPMQQSWGAVWRLNSNNGQPLRPPFSVRLTSGSGKVVVARNAIPAGWRAGATYRSRVNYGY</sequence>
<comment type="similarity">
    <text evidence="2">Belongs to the expansin family. Expansin B subfamily.</text>
</comment>
<keyword evidence="12" id="KW-1185">Reference proteome</keyword>
<dbReference type="SUPFAM" id="SSF49590">
    <property type="entry name" value="PHL pollen allergen"/>
    <property type="match status" value="4"/>
</dbReference>
<dbReference type="PRINTS" id="PR01225">
    <property type="entry name" value="EXPANSNFAMLY"/>
</dbReference>
<keyword evidence="5 8" id="KW-0732">Signal</keyword>
<dbReference type="PANTHER" id="PTHR31692:SF76">
    <property type="entry name" value="EXPANSIN-B15"/>
    <property type="match status" value="1"/>
</dbReference>
<dbReference type="GO" id="GO:0071555">
    <property type="term" value="P:cell wall organization"/>
    <property type="evidence" value="ECO:0007669"/>
    <property type="project" value="UniProtKB-KW"/>
</dbReference>
<evidence type="ECO:0000259" key="9">
    <source>
        <dbReference type="PROSITE" id="PS50842"/>
    </source>
</evidence>
<evidence type="ECO:0000256" key="3">
    <source>
        <dbReference type="ARBA" id="ARBA00022512"/>
    </source>
</evidence>
<dbReference type="Pfam" id="PF01357">
    <property type="entry name" value="Expansin_C"/>
    <property type="match status" value="4"/>
</dbReference>
<feature type="chain" id="PRO_5042822342" evidence="8">
    <location>
        <begin position="26"/>
        <end position="1075"/>
    </location>
</feature>
<dbReference type="PRINTS" id="PR00829">
    <property type="entry name" value="LOLP1ALLERGN"/>
</dbReference>
<evidence type="ECO:0000313" key="12">
    <source>
        <dbReference type="Proteomes" id="UP001341281"/>
    </source>
</evidence>
<dbReference type="InterPro" id="IPR007112">
    <property type="entry name" value="Expansin/allergen_DPBB_dom"/>
</dbReference>
<evidence type="ECO:0000313" key="11">
    <source>
        <dbReference type="EMBL" id="WVZ86641.1"/>
    </source>
</evidence>
<keyword evidence="6" id="KW-0325">Glycoprotein</keyword>
<evidence type="ECO:0000256" key="6">
    <source>
        <dbReference type="ARBA" id="ARBA00023180"/>
    </source>
</evidence>
<evidence type="ECO:0000256" key="1">
    <source>
        <dbReference type="ARBA" id="ARBA00004191"/>
    </source>
</evidence>
<gene>
    <name evidence="11" type="ORF">U9M48_033392</name>
</gene>
<name>A0AAQ3U747_PASNO</name>
<dbReference type="Proteomes" id="UP001341281">
    <property type="component" value="Chromosome 07"/>
</dbReference>
<evidence type="ECO:0000256" key="5">
    <source>
        <dbReference type="ARBA" id="ARBA00022729"/>
    </source>
</evidence>
<dbReference type="InterPro" id="IPR005795">
    <property type="entry name" value="LolPI"/>
</dbReference>
<dbReference type="InterPro" id="IPR036749">
    <property type="entry name" value="Expansin_CBD_sf"/>
</dbReference>
<accession>A0AAQ3U747</accession>
<feature type="signal peptide" evidence="8">
    <location>
        <begin position="1"/>
        <end position="25"/>
    </location>
</feature>
<evidence type="ECO:0000259" key="10">
    <source>
        <dbReference type="PROSITE" id="PS50843"/>
    </source>
</evidence>
<dbReference type="InterPro" id="IPR007118">
    <property type="entry name" value="Expan_Lol_pI"/>
</dbReference>
<dbReference type="EMBL" id="CP144751">
    <property type="protein sequence ID" value="WVZ86641.1"/>
    <property type="molecule type" value="Genomic_DNA"/>
</dbReference>
<dbReference type="SMART" id="SM00837">
    <property type="entry name" value="DPBB_1"/>
    <property type="match status" value="4"/>
</dbReference>
<feature type="domain" description="Expansin-like EG45" evidence="9">
    <location>
        <begin position="558"/>
        <end position="668"/>
    </location>
</feature>
<dbReference type="InterPro" id="IPR036908">
    <property type="entry name" value="RlpA-like_sf"/>
</dbReference>
<dbReference type="Gene3D" id="2.40.40.10">
    <property type="entry name" value="RlpA-like domain"/>
    <property type="match status" value="4"/>
</dbReference>
<proteinExistence type="inferred from homology"/>
<dbReference type="Gene3D" id="2.60.40.760">
    <property type="entry name" value="Expansin, cellulose-binding-like domain"/>
    <property type="match status" value="4"/>
</dbReference>
<dbReference type="PROSITE" id="PS50843">
    <property type="entry name" value="EXPANSIN_CBD"/>
    <property type="match status" value="4"/>
</dbReference>
<reference evidence="11 12" key="1">
    <citation type="submission" date="2024-02" db="EMBL/GenBank/DDBJ databases">
        <title>High-quality chromosome-scale genome assembly of Pensacola bahiagrass (Paspalum notatum Flugge var. saurae).</title>
        <authorList>
            <person name="Vega J.M."/>
            <person name="Podio M."/>
            <person name="Orjuela J."/>
            <person name="Siena L.A."/>
            <person name="Pessino S.C."/>
            <person name="Combes M.C."/>
            <person name="Mariac C."/>
            <person name="Albertini E."/>
            <person name="Pupilli F."/>
            <person name="Ortiz J.P.A."/>
            <person name="Leblanc O."/>
        </authorList>
    </citation>
    <scope>NUCLEOTIDE SEQUENCE [LARGE SCALE GENOMIC DNA]</scope>
    <source>
        <strain evidence="11">R1</strain>
        <tissue evidence="11">Leaf</tissue>
    </source>
</reference>
<feature type="domain" description="Expansin-like EG45" evidence="9">
    <location>
        <begin position="307"/>
        <end position="417"/>
    </location>
</feature>
<evidence type="ECO:0000256" key="4">
    <source>
        <dbReference type="ARBA" id="ARBA00022525"/>
    </source>
</evidence>
<feature type="domain" description="Expansin-like CBD" evidence="10">
    <location>
        <begin position="681"/>
        <end position="764"/>
    </location>
</feature>
<dbReference type="CDD" id="cd22275">
    <property type="entry name" value="DPBB_EXPB_N"/>
    <property type="match status" value="4"/>
</dbReference>
<feature type="domain" description="Expansin-like CBD" evidence="10">
    <location>
        <begin position="430"/>
        <end position="513"/>
    </location>
</feature>
<keyword evidence="4" id="KW-0964">Secreted</keyword>
<keyword evidence="3" id="KW-0134">Cell wall</keyword>
<dbReference type="SUPFAM" id="SSF50685">
    <property type="entry name" value="Barwin-like endoglucanases"/>
    <property type="match status" value="4"/>
</dbReference>
<dbReference type="InterPro" id="IPR009009">
    <property type="entry name" value="RlpA-like_DPBB"/>
</dbReference>
<organism evidence="11 12">
    <name type="scientific">Paspalum notatum var. saurae</name>
    <dbReference type="NCBI Taxonomy" id="547442"/>
    <lineage>
        <taxon>Eukaryota</taxon>
        <taxon>Viridiplantae</taxon>
        <taxon>Streptophyta</taxon>
        <taxon>Embryophyta</taxon>
        <taxon>Tracheophyta</taxon>
        <taxon>Spermatophyta</taxon>
        <taxon>Magnoliopsida</taxon>
        <taxon>Liliopsida</taxon>
        <taxon>Poales</taxon>
        <taxon>Poaceae</taxon>
        <taxon>PACMAD clade</taxon>
        <taxon>Panicoideae</taxon>
        <taxon>Andropogonodae</taxon>
        <taxon>Paspaleae</taxon>
        <taxon>Paspalinae</taxon>
        <taxon>Paspalum</taxon>
    </lineage>
</organism>
<feature type="domain" description="Expansin-like EG45" evidence="9">
    <location>
        <begin position="53"/>
        <end position="160"/>
    </location>
</feature>
<protein>
    <submittedName>
        <fullName evidence="11">Uncharacterized protein</fullName>
    </submittedName>
</protein>
<keyword evidence="7" id="KW-0961">Cell wall biogenesis/degradation</keyword>
<dbReference type="Pfam" id="PF03330">
    <property type="entry name" value="DPBB_1"/>
    <property type="match status" value="4"/>
</dbReference>
<feature type="domain" description="Expansin-like CBD" evidence="10">
    <location>
        <begin position="173"/>
        <end position="258"/>
    </location>
</feature>
<evidence type="ECO:0000256" key="2">
    <source>
        <dbReference type="ARBA" id="ARBA00005650"/>
    </source>
</evidence>
<evidence type="ECO:0000256" key="7">
    <source>
        <dbReference type="ARBA" id="ARBA00023316"/>
    </source>
</evidence>
<dbReference type="GO" id="GO:0005576">
    <property type="term" value="C:extracellular region"/>
    <property type="evidence" value="ECO:0007669"/>
    <property type="project" value="InterPro"/>
</dbReference>
<dbReference type="AlphaFoldDB" id="A0AAQ3U747"/>
<feature type="domain" description="Expansin-like EG45" evidence="9">
    <location>
        <begin position="837"/>
        <end position="947"/>
    </location>
</feature>
<feature type="domain" description="Expansin-like CBD" evidence="10">
    <location>
        <begin position="986"/>
        <end position="1069"/>
    </location>
</feature>
<dbReference type="InterPro" id="IPR007117">
    <property type="entry name" value="Expansin_CBD"/>
</dbReference>
<evidence type="ECO:0000256" key="8">
    <source>
        <dbReference type="SAM" id="SignalP"/>
    </source>
</evidence>
<dbReference type="PROSITE" id="PS50842">
    <property type="entry name" value="EXPANSIN_EG45"/>
    <property type="match status" value="4"/>
</dbReference>